<dbReference type="OrthoDB" id="498204at2759"/>
<dbReference type="RefSeq" id="XP_022474213.1">
    <property type="nucleotide sequence ID" value="XM_022619301.1"/>
</dbReference>
<comment type="caution">
    <text evidence="2">The sequence shown here is derived from an EMBL/GenBank/DDBJ whole genome shotgun (WGS) entry which is preliminary data.</text>
</comment>
<dbReference type="SUPFAM" id="SSF51905">
    <property type="entry name" value="FAD/NAD(P)-binding domain"/>
    <property type="match status" value="1"/>
</dbReference>
<reference evidence="2 3" key="1">
    <citation type="submission" date="2016-09" db="EMBL/GenBank/DDBJ databases">
        <authorList>
            <person name="Capua I."/>
            <person name="De Benedictis P."/>
            <person name="Joannis T."/>
            <person name="Lombin L.H."/>
            <person name="Cattoli G."/>
        </authorList>
    </citation>
    <scope>NUCLEOTIDE SEQUENCE [LARGE SCALE GENOMIC DNA]</scope>
    <source>
        <strain evidence="2 3">IMI 309357</strain>
    </source>
</reference>
<dbReference type="GeneID" id="34560811"/>
<dbReference type="STRING" id="1209926.A0A1G4B6M8"/>
<dbReference type="Pfam" id="PF01266">
    <property type="entry name" value="DAO"/>
    <property type="match status" value="1"/>
</dbReference>
<sequence length="401" mass="42889">MSQASETIIIVGAGIVGSALAHFLTSSPTSRNIAIIDRSFSPLLGSTGHAPGFVGQFNESQVLTKLAVESVLEYNKIPGGFDTVGGLEVAFQHAGCERLRSRCASATQLGLAAEVLSMGEAHALAPELVNMSDSGAAVFFPTDGTANAGRITSFYQDEAEKSGSHFVQGDVEKLLLTSDGRIKGVQVLYNGSVKQLDADKVIITTGIWAQDLCRDLDFPVPVIPVGHPYMHGQERNPLPRKSPFVRWPEHHVYARDHGSQYGLGSYDHQPVGCRSTDGTAIGDWIPDFQQTLKSAKRLLPPAAAAEFEHGKSFNGIFSMTPDNMPLAGAVRSTPGLHMAVAVWVTHAAGTAKFLARLIDEAAVDQATLAALQPERFAGQDFAILEEQSLCGYNSIYKTVAK</sequence>
<dbReference type="Gene3D" id="3.50.50.60">
    <property type="entry name" value="FAD/NAD(P)-binding domain"/>
    <property type="match status" value="1"/>
</dbReference>
<protein>
    <submittedName>
        <fullName evidence="2">FAD dependent oxidoreductase</fullName>
    </submittedName>
</protein>
<name>A0A1G4B6M8_9PEZI</name>
<dbReference type="AlphaFoldDB" id="A0A1G4B6M8"/>
<dbReference type="EMBL" id="MJBS01000062">
    <property type="protein sequence ID" value="OHE97057.1"/>
    <property type="molecule type" value="Genomic_DNA"/>
</dbReference>
<keyword evidence="3" id="KW-1185">Reference proteome</keyword>
<organism evidence="2 3">
    <name type="scientific">Colletotrichum orchidophilum</name>
    <dbReference type="NCBI Taxonomy" id="1209926"/>
    <lineage>
        <taxon>Eukaryota</taxon>
        <taxon>Fungi</taxon>
        <taxon>Dikarya</taxon>
        <taxon>Ascomycota</taxon>
        <taxon>Pezizomycotina</taxon>
        <taxon>Sordariomycetes</taxon>
        <taxon>Hypocreomycetidae</taxon>
        <taxon>Glomerellales</taxon>
        <taxon>Glomerellaceae</taxon>
        <taxon>Colletotrichum</taxon>
    </lineage>
</organism>
<dbReference type="GO" id="GO:0005739">
    <property type="term" value="C:mitochondrion"/>
    <property type="evidence" value="ECO:0007669"/>
    <property type="project" value="TreeGrafter"/>
</dbReference>
<evidence type="ECO:0000259" key="1">
    <source>
        <dbReference type="Pfam" id="PF01266"/>
    </source>
</evidence>
<gene>
    <name evidence="2" type="ORF">CORC01_07666</name>
</gene>
<accession>A0A1G4B6M8</accession>
<dbReference type="InterPro" id="IPR006076">
    <property type="entry name" value="FAD-dep_OxRdtase"/>
</dbReference>
<proteinExistence type="predicted"/>
<dbReference type="SUPFAM" id="SSF54373">
    <property type="entry name" value="FAD-linked reductases, C-terminal domain"/>
    <property type="match status" value="1"/>
</dbReference>
<dbReference type="InterPro" id="IPR036188">
    <property type="entry name" value="FAD/NAD-bd_sf"/>
</dbReference>
<dbReference type="Gene3D" id="3.30.9.10">
    <property type="entry name" value="D-Amino Acid Oxidase, subunit A, domain 2"/>
    <property type="match status" value="1"/>
</dbReference>
<dbReference type="Proteomes" id="UP000176998">
    <property type="component" value="Unassembled WGS sequence"/>
</dbReference>
<feature type="domain" description="FAD dependent oxidoreductase" evidence="1">
    <location>
        <begin position="8"/>
        <end position="357"/>
    </location>
</feature>
<evidence type="ECO:0000313" key="3">
    <source>
        <dbReference type="Proteomes" id="UP000176998"/>
    </source>
</evidence>
<dbReference type="PANTHER" id="PTHR13847:SF193">
    <property type="entry name" value="PYRUVATE DEHYDROGENASE PHOSPHATASE REGULATORY SUBUNIT, MITOCHONDRIAL"/>
    <property type="match status" value="1"/>
</dbReference>
<dbReference type="PANTHER" id="PTHR13847">
    <property type="entry name" value="SARCOSINE DEHYDROGENASE-RELATED"/>
    <property type="match status" value="1"/>
</dbReference>
<evidence type="ECO:0000313" key="2">
    <source>
        <dbReference type="EMBL" id="OHE97057.1"/>
    </source>
</evidence>